<evidence type="ECO:0000256" key="1">
    <source>
        <dbReference type="ARBA" id="ARBA00001946"/>
    </source>
</evidence>
<dbReference type="KEGG" id="sgv:B1H19_01835"/>
<dbReference type="EMBL" id="CP020569">
    <property type="protein sequence ID" value="ARF53088.1"/>
    <property type="molecule type" value="Genomic_DNA"/>
</dbReference>
<gene>
    <name evidence="6" type="ORF">B1H19_01835</name>
</gene>
<organism evidence="6 7">
    <name type="scientific">Streptomyces gilvosporeus</name>
    <dbReference type="NCBI Taxonomy" id="553510"/>
    <lineage>
        <taxon>Bacteria</taxon>
        <taxon>Bacillati</taxon>
        <taxon>Actinomycetota</taxon>
        <taxon>Actinomycetes</taxon>
        <taxon>Kitasatosporales</taxon>
        <taxon>Streptomycetaceae</taxon>
        <taxon>Streptomyces</taxon>
    </lineage>
</organism>
<evidence type="ECO:0000259" key="5">
    <source>
        <dbReference type="PROSITE" id="PS51462"/>
    </source>
</evidence>
<protein>
    <submittedName>
        <fullName evidence="6">NUDIX hydrolase</fullName>
    </submittedName>
</protein>
<dbReference type="OrthoDB" id="9761969at2"/>
<evidence type="ECO:0000256" key="4">
    <source>
        <dbReference type="RuleBase" id="RU003476"/>
    </source>
</evidence>
<sequence length="131" mass="14378">MDEKAVAAAMVVRDGRVLLVRRTAEEGDLRWQFPAGKVEDGETAEQAAVRETMEETGLTVEALKLLGERVHPKTGRLMSYTVCSVVSGEAHVADEEELAEVAWVAHDDVPEYVPYGLFAPVQEYLDGALPH</sequence>
<dbReference type="PROSITE" id="PS00893">
    <property type="entry name" value="NUDIX_BOX"/>
    <property type="match status" value="1"/>
</dbReference>
<evidence type="ECO:0000313" key="7">
    <source>
        <dbReference type="Proteomes" id="UP000192726"/>
    </source>
</evidence>
<keyword evidence="3 4" id="KW-0378">Hydrolase</keyword>
<evidence type="ECO:0000256" key="3">
    <source>
        <dbReference type="ARBA" id="ARBA00022801"/>
    </source>
</evidence>
<dbReference type="Proteomes" id="UP000192726">
    <property type="component" value="Chromosome"/>
</dbReference>
<evidence type="ECO:0000256" key="2">
    <source>
        <dbReference type="ARBA" id="ARBA00005582"/>
    </source>
</evidence>
<dbReference type="InterPro" id="IPR020476">
    <property type="entry name" value="Nudix_hydrolase"/>
</dbReference>
<feature type="domain" description="Nudix hydrolase" evidence="5">
    <location>
        <begin position="1"/>
        <end position="126"/>
    </location>
</feature>
<comment type="similarity">
    <text evidence="2 4">Belongs to the Nudix hydrolase family.</text>
</comment>
<dbReference type="Pfam" id="PF00293">
    <property type="entry name" value="NUDIX"/>
    <property type="match status" value="1"/>
</dbReference>
<dbReference type="InterPro" id="IPR015797">
    <property type="entry name" value="NUDIX_hydrolase-like_dom_sf"/>
</dbReference>
<dbReference type="PANTHER" id="PTHR43046">
    <property type="entry name" value="GDP-MANNOSE MANNOSYL HYDROLASE"/>
    <property type="match status" value="1"/>
</dbReference>
<dbReference type="SUPFAM" id="SSF55811">
    <property type="entry name" value="Nudix"/>
    <property type="match status" value="1"/>
</dbReference>
<dbReference type="PRINTS" id="PR00502">
    <property type="entry name" value="NUDIXFAMILY"/>
</dbReference>
<reference evidence="6 7" key="1">
    <citation type="submission" date="2017-04" db="EMBL/GenBank/DDBJ databases">
        <title>Complete Genome Sequence of Streptomyces gilvosporeus F607, a Capable Producer of Natamycin.</title>
        <authorList>
            <person name="Zong G."/>
            <person name="Zhong C."/>
            <person name="Fu J."/>
            <person name="Qin R."/>
            <person name="Cao G."/>
        </authorList>
    </citation>
    <scope>NUCLEOTIDE SEQUENCE [LARGE SCALE GENOMIC DNA]</scope>
    <source>
        <strain evidence="6 7">F607</strain>
    </source>
</reference>
<comment type="cofactor">
    <cofactor evidence="1">
        <name>Mg(2+)</name>
        <dbReference type="ChEBI" id="CHEBI:18420"/>
    </cofactor>
</comment>
<accession>A0A1V0TJV7</accession>
<evidence type="ECO:0000313" key="6">
    <source>
        <dbReference type="EMBL" id="ARF53088.1"/>
    </source>
</evidence>
<dbReference type="InterPro" id="IPR020084">
    <property type="entry name" value="NUDIX_hydrolase_CS"/>
</dbReference>
<keyword evidence="7" id="KW-1185">Reference proteome</keyword>
<name>A0A1V0TJV7_9ACTN</name>
<proteinExistence type="inferred from homology"/>
<dbReference type="GO" id="GO:0016787">
    <property type="term" value="F:hydrolase activity"/>
    <property type="evidence" value="ECO:0007669"/>
    <property type="project" value="UniProtKB-KW"/>
</dbReference>
<dbReference type="InterPro" id="IPR000086">
    <property type="entry name" value="NUDIX_hydrolase_dom"/>
</dbReference>
<dbReference type="PANTHER" id="PTHR43046:SF14">
    <property type="entry name" value="MUTT_NUDIX FAMILY PROTEIN"/>
    <property type="match status" value="1"/>
</dbReference>
<dbReference type="Gene3D" id="3.90.79.10">
    <property type="entry name" value="Nucleoside Triphosphate Pyrophosphohydrolase"/>
    <property type="match status" value="1"/>
</dbReference>
<dbReference type="CDD" id="cd02883">
    <property type="entry name" value="NUDIX_Hydrolase"/>
    <property type="match status" value="1"/>
</dbReference>
<dbReference type="PROSITE" id="PS51462">
    <property type="entry name" value="NUDIX"/>
    <property type="match status" value="1"/>
</dbReference>
<dbReference type="AlphaFoldDB" id="A0A1V0TJV7"/>
<dbReference type="RefSeq" id="WP_083102519.1">
    <property type="nucleotide sequence ID" value="NZ_CP020569.1"/>
</dbReference>
<dbReference type="STRING" id="553510.B1H19_01835"/>